<protein>
    <submittedName>
        <fullName evidence="1">Uncharacterized protein</fullName>
    </submittedName>
</protein>
<comment type="caution">
    <text evidence="1">The sequence shown here is derived from an EMBL/GenBank/DDBJ whole genome shotgun (WGS) entry which is preliminary data.</text>
</comment>
<gene>
    <name evidence="1" type="ORF">GHYDROH2_01000</name>
</gene>
<organism evidence="1 2">
    <name type="scientific">Geobacter hydrogenophilus</name>
    <dbReference type="NCBI Taxonomy" id="40983"/>
    <lineage>
        <taxon>Bacteria</taxon>
        <taxon>Pseudomonadati</taxon>
        <taxon>Thermodesulfobacteriota</taxon>
        <taxon>Desulfuromonadia</taxon>
        <taxon>Geobacterales</taxon>
        <taxon>Geobacteraceae</taxon>
        <taxon>Geobacter</taxon>
    </lineage>
</organism>
<dbReference type="EMBL" id="BSDS01000001">
    <property type="protein sequence ID" value="GLI36599.1"/>
    <property type="molecule type" value="Genomic_DNA"/>
</dbReference>
<name>A0A9W6LAZ6_9BACT</name>
<accession>A0A9W6LAZ6</accession>
<dbReference type="AlphaFoldDB" id="A0A9W6LAZ6"/>
<sequence length="51" mass="5787">MLNNLIKGHVIEKILLIQRAIEISDMHLVAEFFNDSLDVFIQFNAISVATT</sequence>
<reference evidence="1" key="1">
    <citation type="submission" date="2022-12" db="EMBL/GenBank/DDBJ databases">
        <title>Reference genome sequencing for broad-spectrum identification of bacterial and archaeal isolates by mass spectrometry.</title>
        <authorList>
            <person name="Sekiguchi Y."/>
            <person name="Tourlousse D.M."/>
        </authorList>
    </citation>
    <scope>NUCLEOTIDE SEQUENCE</scope>
    <source>
        <strain evidence="1">H2</strain>
    </source>
</reference>
<dbReference type="Proteomes" id="UP001144352">
    <property type="component" value="Unassembled WGS sequence"/>
</dbReference>
<evidence type="ECO:0000313" key="2">
    <source>
        <dbReference type="Proteomes" id="UP001144352"/>
    </source>
</evidence>
<proteinExistence type="predicted"/>
<keyword evidence="2" id="KW-1185">Reference proteome</keyword>
<evidence type="ECO:0000313" key="1">
    <source>
        <dbReference type="EMBL" id="GLI36599.1"/>
    </source>
</evidence>